<feature type="region of interest" description="Disordered" evidence="1">
    <location>
        <begin position="1"/>
        <end position="214"/>
    </location>
</feature>
<feature type="compositionally biased region" description="Basic residues" evidence="1">
    <location>
        <begin position="100"/>
        <end position="109"/>
    </location>
</feature>
<evidence type="ECO:0000313" key="3">
    <source>
        <dbReference type="Proteomes" id="UP001182556"/>
    </source>
</evidence>
<name>A0AAD9FK28_PAPLA</name>
<proteinExistence type="predicted"/>
<feature type="compositionally biased region" description="Basic and acidic residues" evidence="1">
    <location>
        <begin position="165"/>
        <end position="177"/>
    </location>
</feature>
<feature type="compositionally biased region" description="Polar residues" evidence="1">
    <location>
        <begin position="181"/>
        <end position="195"/>
    </location>
</feature>
<protein>
    <submittedName>
        <fullName evidence="2">Uncharacterized protein</fullName>
    </submittedName>
</protein>
<comment type="caution">
    <text evidence="2">The sequence shown here is derived from an EMBL/GenBank/DDBJ whole genome shotgun (WGS) entry which is preliminary data.</text>
</comment>
<feature type="compositionally biased region" description="Polar residues" evidence="1">
    <location>
        <begin position="81"/>
        <end position="90"/>
    </location>
</feature>
<dbReference type="AlphaFoldDB" id="A0AAD9FK28"/>
<reference evidence="2" key="1">
    <citation type="submission" date="2023-02" db="EMBL/GenBank/DDBJ databases">
        <title>Identification and recombinant expression of a fungal hydrolase from Papiliotrema laurentii that hydrolyzes apple cutin and clears colloidal polyester polyurethane.</title>
        <authorList>
            <consortium name="DOE Joint Genome Institute"/>
            <person name="Roman V.A."/>
            <person name="Bojanowski C."/>
            <person name="Crable B.R."/>
            <person name="Wagner D.N."/>
            <person name="Hung C.S."/>
            <person name="Nadeau L.J."/>
            <person name="Schratz L."/>
            <person name="Haridas S."/>
            <person name="Pangilinan J."/>
            <person name="Lipzen A."/>
            <person name="Na H."/>
            <person name="Yan M."/>
            <person name="Ng V."/>
            <person name="Grigoriev I.V."/>
            <person name="Spatafora J.W."/>
            <person name="Barlow D."/>
            <person name="Biffinger J."/>
            <person name="Kelley-Loughnane N."/>
            <person name="Varaljay V.A."/>
            <person name="Crookes-Goodson W.J."/>
        </authorList>
    </citation>
    <scope>NUCLEOTIDE SEQUENCE</scope>
    <source>
        <strain evidence="2">5307AH</strain>
    </source>
</reference>
<feature type="compositionally biased region" description="Basic residues" evidence="1">
    <location>
        <begin position="1"/>
        <end position="19"/>
    </location>
</feature>
<gene>
    <name evidence="2" type="ORF">DB88DRAFT_497468</name>
</gene>
<evidence type="ECO:0000313" key="2">
    <source>
        <dbReference type="EMBL" id="KAK1922180.1"/>
    </source>
</evidence>
<keyword evidence="3" id="KW-1185">Reference proteome</keyword>
<feature type="compositionally biased region" description="Basic and acidic residues" evidence="1">
    <location>
        <begin position="258"/>
        <end position="270"/>
    </location>
</feature>
<feature type="region of interest" description="Disordered" evidence="1">
    <location>
        <begin position="250"/>
        <end position="293"/>
    </location>
</feature>
<feature type="compositionally biased region" description="Acidic residues" evidence="1">
    <location>
        <begin position="271"/>
        <end position="293"/>
    </location>
</feature>
<dbReference type="EMBL" id="JAODAN010000009">
    <property type="protein sequence ID" value="KAK1922180.1"/>
    <property type="molecule type" value="Genomic_DNA"/>
</dbReference>
<organism evidence="2 3">
    <name type="scientific">Papiliotrema laurentii</name>
    <name type="common">Cryptococcus laurentii</name>
    <dbReference type="NCBI Taxonomy" id="5418"/>
    <lineage>
        <taxon>Eukaryota</taxon>
        <taxon>Fungi</taxon>
        <taxon>Dikarya</taxon>
        <taxon>Basidiomycota</taxon>
        <taxon>Agaricomycotina</taxon>
        <taxon>Tremellomycetes</taxon>
        <taxon>Tremellales</taxon>
        <taxon>Rhynchogastremaceae</taxon>
        <taxon>Papiliotrema</taxon>
    </lineage>
</organism>
<accession>A0AAD9FK28</accession>
<evidence type="ECO:0000256" key="1">
    <source>
        <dbReference type="SAM" id="MobiDB-lite"/>
    </source>
</evidence>
<sequence length="293" mass="33060">MTALPHHHPSTSPPLKRHAHDPVPFLNPPSKRYRPNLAHGFSGLSLSQLPPEAQTQHEEYALDSPPLANADTIEPDVELDTLSSPSSTETIESDATFRAIRPRPIRRHPSPQVIEPLSPPTPTVQTGHNKRARSDELPEGKRRKVDSMEIDEDMEAIPRKGRTRTRTEWHEPEKDRIVITSLGSPNSSRDSSPELSSAADHHLSQPGAQGFTLNPSFLTHLLNTQRNDMYTPAPPPERNLVLYRPVPWTTPAPQEWEQQEHLEDSSRFEVLDDDDEVKMDQDGDDWAEPMDIE</sequence>
<dbReference type="Proteomes" id="UP001182556">
    <property type="component" value="Unassembled WGS sequence"/>
</dbReference>